<feature type="transmembrane region" description="Helical" evidence="5">
    <location>
        <begin position="173"/>
        <end position="199"/>
    </location>
</feature>
<dbReference type="GO" id="GO:0033281">
    <property type="term" value="C:TAT protein transport complex"/>
    <property type="evidence" value="ECO:0007669"/>
    <property type="project" value="UniProtKB-UniRule"/>
</dbReference>
<dbReference type="GO" id="GO:0065002">
    <property type="term" value="P:intracellular protein transmembrane transport"/>
    <property type="evidence" value="ECO:0007669"/>
    <property type="project" value="TreeGrafter"/>
</dbReference>
<dbReference type="PRINTS" id="PR01840">
    <property type="entry name" value="TATCFAMILY"/>
</dbReference>
<dbReference type="PANTHER" id="PTHR30371:SF0">
    <property type="entry name" value="SEC-INDEPENDENT PROTEIN TRANSLOCASE PROTEIN TATC, CHLOROPLASTIC-RELATED"/>
    <property type="match status" value="1"/>
</dbReference>
<comment type="function">
    <text evidence="5">Part of the twin-arginine translocation (Tat) system that transports large folded proteins containing a characteristic twin-arginine motif in their signal peptide across membranes. Together with TatB, TatC is part of a receptor directly interacting with Tat signal peptides.</text>
</comment>
<keyword evidence="4 5" id="KW-0472">Membrane</keyword>
<evidence type="ECO:0000256" key="3">
    <source>
        <dbReference type="ARBA" id="ARBA00022989"/>
    </source>
</evidence>
<comment type="similarity">
    <text evidence="5">Belongs to the TatC family.</text>
</comment>
<dbReference type="STRING" id="1225564.AA309_24200"/>
<dbReference type="GO" id="GO:0043953">
    <property type="term" value="P:protein transport by the Tat complex"/>
    <property type="evidence" value="ECO:0007669"/>
    <property type="project" value="UniProtKB-UniRule"/>
</dbReference>
<dbReference type="RefSeq" id="WP_047191596.1">
    <property type="nucleotide sequence ID" value="NZ_LCYG01000069.1"/>
</dbReference>
<keyword evidence="5" id="KW-0813">Transport</keyword>
<accession>A0A0H1R648</accession>
<dbReference type="InterPro" id="IPR019820">
    <property type="entry name" value="Sec-indep_translocase_CS"/>
</dbReference>
<comment type="subunit">
    <text evidence="5">The Tat system comprises two distinct complexes: a TatABC complex, containing multiple copies of TatA, TatB and TatC subunits, and a separate TatA complex, containing only TatA subunits. Substrates initially bind to the TatABC complex, which probably triggers association of the separate TatA complex to form the active translocon.</text>
</comment>
<dbReference type="PANTHER" id="PTHR30371">
    <property type="entry name" value="SEC-INDEPENDENT PROTEIN TRANSLOCASE PROTEIN TATC"/>
    <property type="match status" value="1"/>
</dbReference>
<feature type="transmembrane region" description="Helical" evidence="5">
    <location>
        <begin position="211"/>
        <end position="226"/>
    </location>
</feature>
<protein>
    <recommendedName>
        <fullName evidence="5">Sec-independent protein translocase protein TatC</fullName>
    </recommendedName>
</protein>
<keyword evidence="2 5" id="KW-0812">Transmembrane</keyword>
<feature type="transmembrane region" description="Helical" evidence="5">
    <location>
        <begin position="84"/>
        <end position="105"/>
    </location>
</feature>
<gene>
    <name evidence="5" type="primary">tatC</name>
    <name evidence="6" type="ORF">AA309_24200</name>
</gene>
<name>A0A0H1R648_9HYPH</name>
<dbReference type="HAMAP" id="MF_00902">
    <property type="entry name" value="TatC"/>
    <property type="match status" value="1"/>
</dbReference>
<dbReference type="Pfam" id="PF00902">
    <property type="entry name" value="TatC"/>
    <property type="match status" value="1"/>
</dbReference>
<evidence type="ECO:0000256" key="1">
    <source>
        <dbReference type="ARBA" id="ARBA00004141"/>
    </source>
</evidence>
<dbReference type="NCBIfam" id="TIGR00945">
    <property type="entry name" value="tatC"/>
    <property type="match status" value="1"/>
</dbReference>
<evidence type="ECO:0000313" key="6">
    <source>
        <dbReference type="EMBL" id="KLK90715.1"/>
    </source>
</evidence>
<evidence type="ECO:0000256" key="2">
    <source>
        <dbReference type="ARBA" id="ARBA00022692"/>
    </source>
</evidence>
<comment type="subcellular location">
    <subcellularLocation>
        <location evidence="5">Cell membrane</location>
        <topology evidence="5">Multi-pass membrane protein</topology>
    </subcellularLocation>
    <subcellularLocation>
        <location evidence="1">Membrane</location>
        <topology evidence="1">Multi-pass membrane protein</topology>
    </subcellularLocation>
</comment>
<dbReference type="PATRIC" id="fig|1225564.3.peg.6268"/>
<evidence type="ECO:0000256" key="5">
    <source>
        <dbReference type="HAMAP-Rule" id="MF_00902"/>
    </source>
</evidence>
<sequence length="267" mass="29508">MTTAVEEDEVEASRAPLIEHLTELRSRLIKAMVAFVAMFFVCFAGAKYIYNALVWPYVLAVGSPEKAHLVYTHGLEYLFTQIQVAAFGAGFLAFPVIAVQIYKFVAPGLYKNERRAFLPYLIATPVLFAIGAGCVYFIAMPLLMRFSVGMQQLATESGPAIEFLPKVSEYLSLIMTLIFAFGICFQLPVILTLLARAGIIDSEFLKSKRRYAIVIVFVIAAVLTPPDVISQFALAIPTLLLYEASIFSVRMVEKRRAEAEAARAAEG</sequence>
<dbReference type="GO" id="GO:0009977">
    <property type="term" value="F:proton motive force dependent protein transmembrane transporter activity"/>
    <property type="evidence" value="ECO:0007669"/>
    <property type="project" value="TreeGrafter"/>
</dbReference>
<dbReference type="EMBL" id="LCYG01000069">
    <property type="protein sequence ID" value="KLK90715.1"/>
    <property type="molecule type" value="Genomic_DNA"/>
</dbReference>
<keyword evidence="5" id="KW-1003">Cell membrane</keyword>
<feature type="transmembrane region" description="Helical" evidence="5">
    <location>
        <begin position="117"/>
        <end position="139"/>
    </location>
</feature>
<keyword evidence="5" id="KW-0653">Protein transport</keyword>
<comment type="caution">
    <text evidence="6">The sequence shown here is derived from an EMBL/GenBank/DDBJ whole genome shotgun (WGS) entry which is preliminary data.</text>
</comment>
<dbReference type="AlphaFoldDB" id="A0A0H1R648"/>
<organism evidence="6 7">
    <name type="scientific">Microvirga vignae</name>
    <dbReference type="NCBI Taxonomy" id="1225564"/>
    <lineage>
        <taxon>Bacteria</taxon>
        <taxon>Pseudomonadati</taxon>
        <taxon>Pseudomonadota</taxon>
        <taxon>Alphaproteobacteria</taxon>
        <taxon>Hyphomicrobiales</taxon>
        <taxon>Methylobacteriaceae</taxon>
        <taxon>Microvirga</taxon>
    </lineage>
</organism>
<keyword evidence="3 5" id="KW-1133">Transmembrane helix</keyword>
<proteinExistence type="inferred from homology"/>
<comment type="caution">
    <text evidence="5">Lacks conserved residue(s) required for the propagation of feature annotation.</text>
</comment>
<feature type="transmembrane region" description="Helical" evidence="5">
    <location>
        <begin position="28"/>
        <end position="50"/>
    </location>
</feature>
<dbReference type="InterPro" id="IPR002033">
    <property type="entry name" value="TatC"/>
</dbReference>
<dbReference type="OrthoDB" id="9777044at2"/>
<dbReference type="PROSITE" id="PS01218">
    <property type="entry name" value="TATC"/>
    <property type="match status" value="1"/>
</dbReference>
<evidence type="ECO:0000313" key="7">
    <source>
        <dbReference type="Proteomes" id="UP000035489"/>
    </source>
</evidence>
<reference evidence="6 7" key="1">
    <citation type="submission" date="2015-05" db="EMBL/GenBank/DDBJ databases">
        <title>Draft genome sequence of Microvirga vignae strain BR3299, a novel nitrogen fixing bacteria isolated from Brazil semi-aired region.</title>
        <authorList>
            <person name="Zilli J.E."/>
            <person name="Passos S.R."/>
            <person name="Leite J."/>
            <person name="Baldani J.I."/>
            <person name="Xavier G.R."/>
            <person name="Rumjaneck N.G."/>
            <person name="Simoes-Araujo J.L."/>
        </authorList>
    </citation>
    <scope>NUCLEOTIDE SEQUENCE [LARGE SCALE GENOMIC DNA]</scope>
    <source>
        <strain evidence="6 7">BR3299</strain>
    </source>
</reference>
<keyword evidence="7" id="KW-1185">Reference proteome</keyword>
<evidence type="ECO:0000256" key="4">
    <source>
        <dbReference type="ARBA" id="ARBA00023136"/>
    </source>
</evidence>
<dbReference type="Proteomes" id="UP000035489">
    <property type="component" value="Unassembled WGS sequence"/>
</dbReference>
<keyword evidence="5" id="KW-0811">Translocation</keyword>